<dbReference type="AlphaFoldDB" id="A0A915IIB6"/>
<sequence>MINFLVYFSLSIDIDFFQN</sequence>
<accession>A0A915IIB6</accession>
<reference evidence="2" key="1">
    <citation type="submission" date="2022-11" db="UniProtKB">
        <authorList>
            <consortium name="WormBaseParasite"/>
        </authorList>
    </citation>
    <scope>IDENTIFICATION</scope>
</reference>
<dbReference type="Proteomes" id="UP000887565">
    <property type="component" value="Unplaced"/>
</dbReference>
<dbReference type="WBParaSite" id="nRc.2.0.1.t13554-RA">
    <property type="protein sequence ID" value="nRc.2.0.1.t13554-RA"/>
    <property type="gene ID" value="nRc.2.0.1.g13554"/>
</dbReference>
<name>A0A915IIB6_ROMCU</name>
<keyword evidence="1" id="KW-1185">Reference proteome</keyword>
<evidence type="ECO:0000313" key="2">
    <source>
        <dbReference type="WBParaSite" id="nRc.2.0.1.t13554-RA"/>
    </source>
</evidence>
<organism evidence="1 2">
    <name type="scientific">Romanomermis culicivorax</name>
    <name type="common">Nematode worm</name>
    <dbReference type="NCBI Taxonomy" id="13658"/>
    <lineage>
        <taxon>Eukaryota</taxon>
        <taxon>Metazoa</taxon>
        <taxon>Ecdysozoa</taxon>
        <taxon>Nematoda</taxon>
        <taxon>Enoplea</taxon>
        <taxon>Dorylaimia</taxon>
        <taxon>Mermithida</taxon>
        <taxon>Mermithoidea</taxon>
        <taxon>Mermithidae</taxon>
        <taxon>Romanomermis</taxon>
    </lineage>
</organism>
<evidence type="ECO:0000313" key="1">
    <source>
        <dbReference type="Proteomes" id="UP000887565"/>
    </source>
</evidence>
<proteinExistence type="predicted"/>
<protein>
    <submittedName>
        <fullName evidence="2">Uncharacterized protein</fullName>
    </submittedName>
</protein>